<dbReference type="Proteomes" id="UP001589810">
    <property type="component" value="Unassembled WGS sequence"/>
</dbReference>
<dbReference type="InterPro" id="IPR019887">
    <property type="entry name" value="Tscrpt_reg_AsnC/Lrp_C"/>
</dbReference>
<comment type="caution">
    <text evidence="6">The sequence shown here is derived from an EMBL/GenBank/DDBJ whole genome shotgun (WGS) entry which is preliminary data.</text>
</comment>
<dbReference type="RefSeq" id="WP_273940505.1">
    <property type="nucleotide sequence ID" value="NZ_CP097263.1"/>
</dbReference>
<keyword evidence="3" id="KW-0804">Transcription</keyword>
<dbReference type="Gene3D" id="3.30.70.920">
    <property type="match status" value="2"/>
</dbReference>
<evidence type="ECO:0000256" key="1">
    <source>
        <dbReference type="ARBA" id="ARBA00023015"/>
    </source>
</evidence>
<gene>
    <name evidence="6" type="ORF">ACFFH7_45865</name>
</gene>
<dbReference type="PANTHER" id="PTHR30154:SF34">
    <property type="entry name" value="TRANSCRIPTIONAL REGULATOR AZLB"/>
    <property type="match status" value="1"/>
</dbReference>
<dbReference type="Gene3D" id="1.10.10.10">
    <property type="entry name" value="Winged helix-like DNA-binding domain superfamily/Winged helix DNA-binding domain"/>
    <property type="match status" value="2"/>
</dbReference>
<keyword evidence="1" id="KW-0805">Transcription regulation</keyword>
<evidence type="ECO:0000313" key="6">
    <source>
        <dbReference type="EMBL" id="MFC0548905.1"/>
    </source>
</evidence>
<dbReference type="SUPFAM" id="SSF46785">
    <property type="entry name" value="Winged helix' DNA-binding domain"/>
    <property type="match status" value="2"/>
</dbReference>
<reference evidence="6 7" key="1">
    <citation type="submission" date="2024-09" db="EMBL/GenBank/DDBJ databases">
        <authorList>
            <person name="Sun Q."/>
            <person name="Mori K."/>
        </authorList>
    </citation>
    <scope>NUCLEOTIDE SEQUENCE [LARGE SCALE GENOMIC DNA]</scope>
    <source>
        <strain evidence="6 7">TBRC 1432</strain>
    </source>
</reference>
<dbReference type="PRINTS" id="PR00033">
    <property type="entry name" value="HTHASNC"/>
</dbReference>
<evidence type="ECO:0000259" key="4">
    <source>
        <dbReference type="Pfam" id="PF01037"/>
    </source>
</evidence>
<protein>
    <submittedName>
        <fullName evidence="6">Lrp/AsnC family transcriptional regulator</fullName>
    </submittedName>
</protein>
<feature type="domain" description="HTH asnC-type" evidence="5">
    <location>
        <begin position="7"/>
        <end position="46"/>
    </location>
</feature>
<feature type="domain" description="HTH asnC-type" evidence="5">
    <location>
        <begin position="178"/>
        <end position="215"/>
    </location>
</feature>
<dbReference type="InterPro" id="IPR019888">
    <property type="entry name" value="Tscrpt_reg_AsnC-like"/>
</dbReference>
<organism evidence="6 7">
    <name type="scientific">Kutzneria chonburiensis</name>
    <dbReference type="NCBI Taxonomy" id="1483604"/>
    <lineage>
        <taxon>Bacteria</taxon>
        <taxon>Bacillati</taxon>
        <taxon>Actinomycetota</taxon>
        <taxon>Actinomycetes</taxon>
        <taxon>Pseudonocardiales</taxon>
        <taxon>Pseudonocardiaceae</taxon>
        <taxon>Kutzneria</taxon>
    </lineage>
</organism>
<dbReference type="Pfam" id="PF13404">
    <property type="entry name" value="HTH_AsnC-type"/>
    <property type="match status" value="2"/>
</dbReference>
<keyword evidence="2" id="KW-0238">DNA-binding</keyword>
<dbReference type="InterPro" id="IPR036390">
    <property type="entry name" value="WH_DNA-bd_sf"/>
</dbReference>
<keyword evidence="7" id="KW-1185">Reference proteome</keyword>
<dbReference type="SUPFAM" id="SSF54909">
    <property type="entry name" value="Dimeric alpha+beta barrel"/>
    <property type="match status" value="2"/>
</dbReference>
<dbReference type="InterPro" id="IPR011008">
    <property type="entry name" value="Dimeric_a/b-barrel"/>
</dbReference>
<feature type="domain" description="Transcription regulator AsnC/Lrp ligand binding" evidence="4">
    <location>
        <begin position="70"/>
        <end position="136"/>
    </location>
</feature>
<dbReference type="Pfam" id="PF01037">
    <property type="entry name" value="AsnC_trans_reg"/>
    <property type="match status" value="1"/>
</dbReference>
<dbReference type="SMART" id="SM00344">
    <property type="entry name" value="HTH_ASNC"/>
    <property type="match status" value="2"/>
</dbReference>
<evidence type="ECO:0000256" key="2">
    <source>
        <dbReference type="ARBA" id="ARBA00023125"/>
    </source>
</evidence>
<dbReference type="PANTHER" id="PTHR30154">
    <property type="entry name" value="LEUCINE-RESPONSIVE REGULATORY PROTEIN"/>
    <property type="match status" value="1"/>
</dbReference>
<dbReference type="InterPro" id="IPR036388">
    <property type="entry name" value="WH-like_DNA-bd_sf"/>
</dbReference>
<sequence>MPSHEVDEVDVALLDAMHANPRASFERLASVLGLSAVTVARRWQRLSGTGRAWVSSVPGPRLALVGAVFQVEAKPGETERVGRQLARIPQVGSVYLTDGAFDVHALVFTDDMSTLSTLVFDHLPRVHGAARVRTNVGVEWFSGTQWRLHAISSGQERSVVEGEAPERNGDRTKTFNPTDRALFLALQRDGRATYRDLADELGTSDNQVRRRMTALNRAGLLGFRTDFARGEGGWRTELVLWLRVPAGQLRAAGTELSGWPETRICLSLVGEANLLLMVQVHRVRELAAILERVAHAFPQVVALDQRVVLRPVKSWGRLLDDSGHSMGVVPVDPWALSPASVSESIVETAAE</sequence>
<dbReference type="InterPro" id="IPR000485">
    <property type="entry name" value="AsnC-type_HTH_dom"/>
</dbReference>
<evidence type="ECO:0000259" key="5">
    <source>
        <dbReference type="Pfam" id="PF13404"/>
    </source>
</evidence>
<evidence type="ECO:0000256" key="3">
    <source>
        <dbReference type="ARBA" id="ARBA00023163"/>
    </source>
</evidence>
<evidence type="ECO:0000313" key="7">
    <source>
        <dbReference type="Proteomes" id="UP001589810"/>
    </source>
</evidence>
<accession>A0ABV6N8H6</accession>
<name>A0ABV6N8H6_9PSEU</name>
<proteinExistence type="predicted"/>
<dbReference type="EMBL" id="JBHLUD010000020">
    <property type="protein sequence ID" value="MFC0548905.1"/>
    <property type="molecule type" value="Genomic_DNA"/>
</dbReference>